<evidence type="ECO:0000313" key="2">
    <source>
        <dbReference type="Proteomes" id="UP001500279"/>
    </source>
</evidence>
<keyword evidence="2" id="KW-1185">Reference proteome</keyword>
<name>A0ABN1KLY2_9BURK</name>
<organism evidence="1 2">
    <name type="scientific">Ideonella azotifigens</name>
    <dbReference type="NCBI Taxonomy" id="513160"/>
    <lineage>
        <taxon>Bacteria</taxon>
        <taxon>Pseudomonadati</taxon>
        <taxon>Pseudomonadota</taxon>
        <taxon>Betaproteobacteria</taxon>
        <taxon>Burkholderiales</taxon>
        <taxon>Sphaerotilaceae</taxon>
        <taxon>Ideonella</taxon>
    </lineage>
</organism>
<evidence type="ECO:0000313" key="1">
    <source>
        <dbReference type="EMBL" id="GAA0770805.1"/>
    </source>
</evidence>
<protein>
    <recommendedName>
        <fullName evidence="3">Carboxypeptidase regulatory-like domain-containing protein</fullName>
    </recommendedName>
</protein>
<dbReference type="EMBL" id="BAAAEW010000052">
    <property type="protein sequence ID" value="GAA0770805.1"/>
    <property type="molecule type" value="Genomic_DNA"/>
</dbReference>
<sequence length="510" mass="54145">MPAARADVLGVLTDAVTGQPFPEGLPFAQLLSCLNTGDKLCSGWIAAVNPDASGAFRFDGSTLAPGSYQVTGWSDGHEQKRSKPFTITGTEDHSVNLALAMVPVTVSDIQGCETLEAGGYCTVHYRLTSQASEQLQLQVWAMVDASSAIPAGWSEYEWGNDSAKPMVVTLGAGKSKALSQRIYVGTGMPSGAYSSLSLFVSPKGKPQETLITEMLPTVLFTATGGGGNGLRIETDPRAKAQAMAAMKQARLVRKGWEGKAQVQAAASGKLTIYGQVIGADTGAALPVEDKPQVELMRCEMPDDTYCRWLQSDPATLDETGKFTVHMTNAPAGRYQLHVIAGAHYGQSVQPVFDLPGAEGTKLLKVTLPRLAIDLDAVERCTAAPADNCPMRYTLRNTTSQDISAAVWLYTYGVQSKSQSGTPIYDIGQNGKAHGQKILVTVPAGQTYDLASKLDLSDLAPGSTGWMRLFIGDPNDAAQAISYTHIGNYTVSAGAEGRTLTVVPRPDVIIH</sequence>
<accession>A0ABN1KLY2</accession>
<dbReference type="RefSeq" id="WP_141288898.1">
    <property type="nucleotide sequence ID" value="NZ_BAAAEW010000052.1"/>
</dbReference>
<proteinExistence type="predicted"/>
<evidence type="ECO:0008006" key="3">
    <source>
        <dbReference type="Google" id="ProtNLM"/>
    </source>
</evidence>
<reference evidence="1 2" key="1">
    <citation type="journal article" date="2019" name="Int. J. Syst. Evol. Microbiol.">
        <title>The Global Catalogue of Microorganisms (GCM) 10K type strain sequencing project: providing services to taxonomists for standard genome sequencing and annotation.</title>
        <authorList>
            <consortium name="The Broad Institute Genomics Platform"/>
            <consortium name="The Broad Institute Genome Sequencing Center for Infectious Disease"/>
            <person name="Wu L."/>
            <person name="Ma J."/>
        </authorList>
    </citation>
    <scope>NUCLEOTIDE SEQUENCE [LARGE SCALE GENOMIC DNA]</scope>
    <source>
        <strain evidence="1 2">JCM 15503</strain>
    </source>
</reference>
<comment type="caution">
    <text evidence="1">The sequence shown here is derived from an EMBL/GenBank/DDBJ whole genome shotgun (WGS) entry which is preliminary data.</text>
</comment>
<gene>
    <name evidence="1" type="ORF">GCM10009107_62850</name>
</gene>
<dbReference type="Proteomes" id="UP001500279">
    <property type="component" value="Unassembled WGS sequence"/>
</dbReference>